<evidence type="ECO:0000313" key="1">
    <source>
        <dbReference type="EMBL" id="ACF45007.1"/>
    </source>
</evidence>
<gene>
    <name evidence="1" type="ordered locus">Ppha_2861</name>
</gene>
<reference evidence="1 2" key="1">
    <citation type="submission" date="2008-06" db="EMBL/GenBank/DDBJ databases">
        <title>Complete sequence of Pelodictyon phaeoclathratiforme BU-1.</title>
        <authorList>
            <consortium name="US DOE Joint Genome Institute"/>
            <person name="Lucas S."/>
            <person name="Copeland A."/>
            <person name="Lapidus A."/>
            <person name="Glavina del Rio T."/>
            <person name="Dalin E."/>
            <person name="Tice H."/>
            <person name="Bruce D."/>
            <person name="Goodwin L."/>
            <person name="Pitluck S."/>
            <person name="Schmutz J."/>
            <person name="Larimer F."/>
            <person name="Land M."/>
            <person name="Hauser L."/>
            <person name="Kyrpides N."/>
            <person name="Mikhailova N."/>
            <person name="Liu Z."/>
            <person name="Li T."/>
            <person name="Zhao F."/>
            <person name="Overmann J."/>
            <person name="Bryant D.A."/>
            <person name="Richardson P."/>
        </authorList>
    </citation>
    <scope>NUCLEOTIDE SEQUENCE [LARGE SCALE GENOMIC DNA]</scope>
    <source>
        <strain evidence="2">DSM 5477 / BU-1</strain>
    </source>
</reference>
<dbReference type="EMBL" id="CP001110">
    <property type="protein sequence ID" value="ACF45007.1"/>
    <property type="molecule type" value="Genomic_DNA"/>
</dbReference>
<dbReference type="HOGENOM" id="CLU_3203179_0_0_10"/>
<protein>
    <submittedName>
        <fullName evidence="1">Uncharacterized protein</fullName>
    </submittedName>
</protein>
<dbReference type="KEGG" id="pph:Ppha_2861"/>
<dbReference type="AlphaFoldDB" id="B4SH19"/>
<dbReference type="STRING" id="324925.Ppha_2861"/>
<evidence type="ECO:0000313" key="2">
    <source>
        <dbReference type="Proteomes" id="UP000002724"/>
    </source>
</evidence>
<keyword evidence="2" id="KW-1185">Reference proteome</keyword>
<sequence>MVSEIGYSNEGERLASVARDLVVDGEMHSKGNVTGLEELKDLLNR</sequence>
<name>B4SH19_PELPB</name>
<organism evidence="1 2">
    <name type="scientific">Pelodictyon phaeoclathratiforme (strain DSM 5477 / BU-1)</name>
    <dbReference type="NCBI Taxonomy" id="324925"/>
    <lineage>
        <taxon>Bacteria</taxon>
        <taxon>Pseudomonadati</taxon>
        <taxon>Chlorobiota</taxon>
        <taxon>Chlorobiia</taxon>
        <taxon>Chlorobiales</taxon>
        <taxon>Chlorobiaceae</taxon>
        <taxon>Chlorobium/Pelodictyon group</taxon>
        <taxon>Pelodictyon</taxon>
    </lineage>
</organism>
<dbReference type="RefSeq" id="WP_012509475.1">
    <property type="nucleotide sequence ID" value="NC_011060.1"/>
</dbReference>
<accession>B4SH19</accession>
<proteinExistence type="predicted"/>
<dbReference type="Proteomes" id="UP000002724">
    <property type="component" value="Chromosome"/>
</dbReference>